<name>A0ACC0ADH2_CATRO</name>
<dbReference type="EMBL" id="CM044706">
    <property type="protein sequence ID" value="KAI5658992.1"/>
    <property type="molecule type" value="Genomic_DNA"/>
</dbReference>
<organism evidence="1 2">
    <name type="scientific">Catharanthus roseus</name>
    <name type="common">Madagascar periwinkle</name>
    <name type="synonym">Vinca rosea</name>
    <dbReference type="NCBI Taxonomy" id="4058"/>
    <lineage>
        <taxon>Eukaryota</taxon>
        <taxon>Viridiplantae</taxon>
        <taxon>Streptophyta</taxon>
        <taxon>Embryophyta</taxon>
        <taxon>Tracheophyta</taxon>
        <taxon>Spermatophyta</taxon>
        <taxon>Magnoliopsida</taxon>
        <taxon>eudicotyledons</taxon>
        <taxon>Gunneridae</taxon>
        <taxon>Pentapetalae</taxon>
        <taxon>asterids</taxon>
        <taxon>lamiids</taxon>
        <taxon>Gentianales</taxon>
        <taxon>Apocynaceae</taxon>
        <taxon>Rauvolfioideae</taxon>
        <taxon>Vinceae</taxon>
        <taxon>Catharanthinae</taxon>
        <taxon>Catharanthus</taxon>
    </lineage>
</organism>
<comment type="caution">
    <text evidence="1">The sequence shown here is derived from an EMBL/GenBank/DDBJ whole genome shotgun (WGS) entry which is preliminary data.</text>
</comment>
<proteinExistence type="predicted"/>
<accession>A0ACC0ADH2</accession>
<keyword evidence="2" id="KW-1185">Reference proteome</keyword>
<evidence type="ECO:0000313" key="2">
    <source>
        <dbReference type="Proteomes" id="UP001060085"/>
    </source>
</evidence>
<evidence type="ECO:0000313" key="1">
    <source>
        <dbReference type="EMBL" id="KAI5658992.1"/>
    </source>
</evidence>
<gene>
    <name evidence="1" type="ORF">M9H77_27785</name>
</gene>
<sequence>MHFVSTRNLFQILIILIYYLVNLTEASDFDYTIYVVNGLPDNSHLLRVHCFSGDDDLGYHDLKVNENIHWTFTPNRFGTTKFYCHLWWNDKERGFGAYTRRIAEFYCNNRSTGIGGLCWWLPKSDGIYIANVTNPPSNYLIKVNDWMPIGSGGV</sequence>
<reference evidence="2" key="1">
    <citation type="journal article" date="2023" name="Nat. Plants">
        <title>Single-cell RNA sequencing provides a high-resolution roadmap for understanding the multicellular compartmentation of specialized metabolism.</title>
        <authorList>
            <person name="Sun S."/>
            <person name="Shen X."/>
            <person name="Li Y."/>
            <person name="Li Y."/>
            <person name="Wang S."/>
            <person name="Li R."/>
            <person name="Zhang H."/>
            <person name="Shen G."/>
            <person name="Guo B."/>
            <person name="Wei J."/>
            <person name="Xu J."/>
            <person name="St-Pierre B."/>
            <person name="Chen S."/>
            <person name="Sun C."/>
        </authorList>
    </citation>
    <scope>NUCLEOTIDE SEQUENCE [LARGE SCALE GENOMIC DNA]</scope>
</reference>
<protein>
    <submittedName>
        <fullName evidence="1">Uncharacterized protein</fullName>
    </submittedName>
</protein>
<dbReference type="Proteomes" id="UP001060085">
    <property type="component" value="Linkage Group LG06"/>
</dbReference>